<organism evidence="7 9">
    <name type="scientific">Superficieibacter electus</name>
    <dbReference type="NCBI Taxonomy" id="2022662"/>
    <lineage>
        <taxon>Bacteria</taxon>
        <taxon>Pseudomonadati</taxon>
        <taxon>Pseudomonadota</taxon>
        <taxon>Gammaproteobacteria</taxon>
        <taxon>Enterobacterales</taxon>
        <taxon>Enterobacteriaceae</taxon>
        <taxon>Superficieibacter</taxon>
    </lineage>
</organism>
<dbReference type="FunFam" id="1.10.10.10:FF:000001">
    <property type="entry name" value="LysR family transcriptional regulator"/>
    <property type="match status" value="1"/>
</dbReference>
<dbReference type="RefSeq" id="WP_103677000.1">
    <property type="nucleotide sequence ID" value="NZ_PQGD01000011.1"/>
</dbReference>
<evidence type="ECO:0000256" key="1">
    <source>
        <dbReference type="ARBA" id="ARBA00009437"/>
    </source>
</evidence>
<dbReference type="SUPFAM" id="SSF53850">
    <property type="entry name" value="Periplasmic binding protein-like II"/>
    <property type="match status" value="1"/>
</dbReference>
<dbReference type="Pfam" id="PF00126">
    <property type="entry name" value="HTH_1"/>
    <property type="match status" value="1"/>
</dbReference>
<proteinExistence type="inferred from homology"/>
<dbReference type="Gene3D" id="3.40.190.290">
    <property type="match status" value="1"/>
</dbReference>
<dbReference type="EMBL" id="PQGE01000013">
    <property type="protein sequence ID" value="POP43661.1"/>
    <property type="molecule type" value="Genomic_DNA"/>
</dbReference>
<dbReference type="PANTHER" id="PTHR30537">
    <property type="entry name" value="HTH-TYPE TRANSCRIPTIONAL REGULATOR"/>
    <property type="match status" value="1"/>
</dbReference>
<dbReference type="InterPro" id="IPR000847">
    <property type="entry name" value="LysR_HTH_N"/>
</dbReference>
<evidence type="ECO:0000256" key="3">
    <source>
        <dbReference type="ARBA" id="ARBA00023125"/>
    </source>
</evidence>
<protein>
    <submittedName>
        <fullName evidence="7">LysR family transcriptional regulator</fullName>
    </submittedName>
</protein>
<dbReference type="PANTHER" id="PTHR30537:SF72">
    <property type="entry name" value="LYSR FAMILY TRANSCRIPTIONAL REGULATOR"/>
    <property type="match status" value="1"/>
</dbReference>
<dbReference type="GO" id="GO:0043565">
    <property type="term" value="F:sequence-specific DNA binding"/>
    <property type="evidence" value="ECO:0007669"/>
    <property type="project" value="TreeGrafter"/>
</dbReference>
<comment type="caution">
    <text evidence="7">The sequence shown here is derived from an EMBL/GenBank/DDBJ whole genome shotgun (WGS) entry which is preliminary data.</text>
</comment>
<evidence type="ECO:0000313" key="9">
    <source>
        <dbReference type="Proteomes" id="UP000247005"/>
    </source>
</evidence>
<dbReference type="InterPro" id="IPR058163">
    <property type="entry name" value="LysR-type_TF_proteobact-type"/>
</dbReference>
<dbReference type="Gene3D" id="1.10.10.10">
    <property type="entry name" value="Winged helix-like DNA-binding domain superfamily/Winged helix DNA-binding domain"/>
    <property type="match status" value="1"/>
</dbReference>
<dbReference type="EMBL" id="PQGD01000011">
    <property type="protein sequence ID" value="POP48129.1"/>
    <property type="molecule type" value="Genomic_DNA"/>
</dbReference>
<name>A0A2P5GNL3_9ENTR</name>
<reference evidence="8 9" key="1">
    <citation type="submission" date="2018-01" db="EMBL/GenBank/DDBJ databases">
        <title>Superficieibacter electus gen. nov., sp. nov., an extended-spectrum beta-lactamase possessing member of the Enterobacteriaceae family, isolated from intensive care unit surfaces.</title>
        <authorList>
            <person name="Potter R.F."/>
            <person name="D'Souza A.W."/>
        </authorList>
    </citation>
    <scope>NUCLEOTIDE SEQUENCE [LARGE SCALE GENOMIC DNA]</scope>
    <source>
        <strain evidence="7 9">BP-1</strain>
        <strain evidence="6 8">BP-2</strain>
    </source>
</reference>
<dbReference type="PROSITE" id="PS50931">
    <property type="entry name" value="HTH_LYSR"/>
    <property type="match status" value="1"/>
</dbReference>
<keyword evidence="3" id="KW-0238">DNA-binding</keyword>
<dbReference type="InterPro" id="IPR005119">
    <property type="entry name" value="LysR_subst-bd"/>
</dbReference>
<dbReference type="GO" id="GO:0003700">
    <property type="term" value="F:DNA-binding transcription factor activity"/>
    <property type="evidence" value="ECO:0007669"/>
    <property type="project" value="InterPro"/>
</dbReference>
<evidence type="ECO:0000313" key="6">
    <source>
        <dbReference type="EMBL" id="POP43661.1"/>
    </source>
</evidence>
<gene>
    <name evidence="7" type="ORF">CHU32_14945</name>
    <name evidence="6" type="ORF">CHU33_15655</name>
</gene>
<dbReference type="OrthoDB" id="9786526at2"/>
<comment type="similarity">
    <text evidence="1">Belongs to the LysR transcriptional regulatory family.</text>
</comment>
<evidence type="ECO:0000256" key="4">
    <source>
        <dbReference type="ARBA" id="ARBA00023163"/>
    </source>
</evidence>
<evidence type="ECO:0000256" key="2">
    <source>
        <dbReference type="ARBA" id="ARBA00023015"/>
    </source>
</evidence>
<keyword evidence="8" id="KW-1185">Reference proteome</keyword>
<dbReference type="Proteomes" id="UP000247005">
    <property type="component" value="Unassembled WGS sequence"/>
</dbReference>
<sequence length="296" mass="32825">MDKIQQLQLFVRIVEGGSFLHAAQALGIARSTATNAIKQLEQETGVQLLARTTREVKPTPEGEEFHRRARAVLGDIEDTWSVFRKAAPGGHLRINASGLLTRTFLVPELPGFLRQYPDIVITFGQTDRFVNLVREGIDCVIRVGVPEDSSLRLRRLGYLPEITCASPDYLAAYGTPRSPDDLASHHMIGFVSSQSGDVMPLNFIRNGRTESRLLPARVMTDNSDTAAALAAQGLGLIQAPRYRFEEQLRRGELVEVLAAYPPGSLQINAIYAGERRASRRLDVFLNWVSDIFARAL</sequence>
<accession>A0A2P5GNL3</accession>
<dbReference type="Proteomes" id="UP000237073">
    <property type="component" value="Unassembled WGS sequence"/>
</dbReference>
<feature type="domain" description="HTH lysR-type" evidence="5">
    <location>
        <begin position="1"/>
        <end position="59"/>
    </location>
</feature>
<dbReference type="InterPro" id="IPR036388">
    <property type="entry name" value="WH-like_DNA-bd_sf"/>
</dbReference>
<evidence type="ECO:0000259" key="5">
    <source>
        <dbReference type="PROSITE" id="PS50931"/>
    </source>
</evidence>
<dbReference type="GO" id="GO:0006351">
    <property type="term" value="P:DNA-templated transcription"/>
    <property type="evidence" value="ECO:0007669"/>
    <property type="project" value="TreeGrafter"/>
</dbReference>
<dbReference type="SUPFAM" id="SSF46785">
    <property type="entry name" value="Winged helix' DNA-binding domain"/>
    <property type="match status" value="1"/>
</dbReference>
<dbReference type="AlphaFoldDB" id="A0A2P5GNL3"/>
<keyword evidence="2" id="KW-0805">Transcription regulation</keyword>
<dbReference type="Pfam" id="PF03466">
    <property type="entry name" value="LysR_substrate"/>
    <property type="match status" value="1"/>
</dbReference>
<evidence type="ECO:0000313" key="8">
    <source>
        <dbReference type="Proteomes" id="UP000237073"/>
    </source>
</evidence>
<dbReference type="CDD" id="cd08472">
    <property type="entry name" value="PBP2_CrgA_like_3"/>
    <property type="match status" value="1"/>
</dbReference>
<keyword evidence="4" id="KW-0804">Transcription</keyword>
<dbReference type="InterPro" id="IPR036390">
    <property type="entry name" value="WH_DNA-bd_sf"/>
</dbReference>
<evidence type="ECO:0000313" key="7">
    <source>
        <dbReference type="EMBL" id="POP48129.1"/>
    </source>
</evidence>